<dbReference type="Proteomes" id="UP000199017">
    <property type="component" value="Unassembled WGS sequence"/>
</dbReference>
<accession>A0A1G8P5S2</accession>
<evidence type="ECO:0000313" key="2">
    <source>
        <dbReference type="Proteomes" id="UP000199017"/>
    </source>
</evidence>
<name>A0A1G8P5S2_9BACI</name>
<organism evidence="1 2">
    <name type="scientific">Alteribacillus bidgolensis</name>
    <dbReference type="NCBI Taxonomy" id="930129"/>
    <lineage>
        <taxon>Bacteria</taxon>
        <taxon>Bacillati</taxon>
        <taxon>Bacillota</taxon>
        <taxon>Bacilli</taxon>
        <taxon>Bacillales</taxon>
        <taxon>Bacillaceae</taxon>
        <taxon>Alteribacillus</taxon>
    </lineage>
</organism>
<evidence type="ECO:0000313" key="1">
    <source>
        <dbReference type="EMBL" id="SDI87813.1"/>
    </source>
</evidence>
<proteinExistence type="predicted"/>
<dbReference type="AlphaFoldDB" id="A0A1G8P5S2"/>
<sequence length="33" mass="4020">MNKQIQWQKKVIREEFVVRDTKESNKTVKKTAK</sequence>
<gene>
    <name evidence="1" type="ORF">SAMN05216352_113132</name>
</gene>
<reference evidence="1 2" key="1">
    <citation type="submission" date="2016-10" db="EMBL/GenBank/DDBJ databases">
        <authorList>
            <person name="de Groot N.N."/>
        </authorList>
    </citation>
    <scope>NUCLEOTIDE SEQUENCE [LARGE SCALE GENOMIC DNA]</scope>
    <source>
        <strain evidence="2">P4B,CCM 7963,CECT 7998,DSM 25260,IBRC-M 10614,KCTC 13821</strain>
    </source>
</reference>
<dbReference type="EMBL" id="FNDU01000013">
    <property type="protein sequence ID" value="SDI87813.1"/>
    <property type="molecule type" value="Genomic_DNA"/>
</dbReference>
<protein>
    <submittedName>
        <fullName evidence="1">Uncharacterized protein</fullName>
    </submittedName>
</protein>
<keyword evidence="2" id="KW-1185">Reference proteome</keyword>
<dbReference type="STRING" id="930129.SAMN05216352_113132"/>